<organism evidence="1 2">
    <name type="scientific">Allacma fusca</name>
    <dbReference type="NCBI Taxonomy" id="39272"/>
    <lineage>
        <taxon>Eukaryota</taxon>
        <taxon>Metazoa</taxon>
        <taxon>Ecdysozoa</taxon>
        <taxon>Arthropoda</taxon>
        <taxon>Hexapoda</taxon>
        <taxon>Collembola</taxon>
        <taxon>Symphypleona</taxon>
        <taxon>Sminthuridae</taxon>
        <taxon>Allacma</taxon>
    </lineage>
</organism>
<proteinExistence type="predicted"/>
<name>A0A8J2PMS0_9HEXA</name>
<evidence type="ECO:0000313" key="2">
    <source>
        <dbReference type="Proteomes" id="UP000708208"/>
    </source>
</evidence>
<protein>
    <submittedName>
        <fullName evidence="1">Uncharacterized protein</fullName>
    </submittedName>
</protein>
<accession>A0A8J2PMS0</accession>
<dbReference type="AlphaFoldDB" id="A0A8J2PMS0"/>
<sequence>MDFVIFPDQDKSVSIQLISLEESPELSPTKPGESHRKAKCVALDDYTLSGWYKYLQGSNVQVQSDLDRIILSKVNFFCNSCDGMESYGFVLKCQPTKLLTMYLLKYMFVSEENLELGIEELLKIKTLFILYDFELKKFYDTKGFLFLIESCLAELCAKDPLICMNTSSKVEELSPAARRIVDGAKLYVCLLFGHLYKSIQIAKRLRCGHDTPEWYFLCCSVQRLRRFKENIPIVKPKKAEMDFLRAGLAAQPWNVMLRILACQVLFDWMRTDDRKPQVQIYGEILQDVADIGQFVHQELQDLAAGLPQVYAIDLYVLASSFYGYRNLPQLLTKKFDTVKRVDFAKLEKNGEDILDYYELLTRYDTTKLSEHYSKLALAIQPKNAQIHMFKALKCLRKFSRDEALLYLRSALEADAFIEDLVLLNIRTLIGGSKSDQEEALGLIDKYIGTEFEWSSLFRVHLTFLKGSLFWLKDQIKDCVQSWIQGLYIDPVQLLNQFSFWSKAQIRKHLWPAKFSNFEMIHTLKKALQLLSNLSEENFEDPRIPGATAAFLAEMDFYFPATWDMTAEIATLSTKWFYLLDSHETQKSKFESSSESEEEEILETINGKHLEDDDIAQTAFENSGPSRREPSIEYMDFEPVSNSVILKKSQNLIKVNILPDFYSSQGPIPQMTSKPKELVELD</sequence>
<evidence type="ECO:0000313" key="1">
    <source>
        <dbReference type="EMBL" id="CAG7836803.1"/>
    </source>
</evidence>
<dbReference type="Proteomes" id="UP000708208">
    <property type="component" value="Unassembled WGS sequence"/>
</dbReference>
<comment type="caution">
    <text evidence="1">The sequence shown here is derived from an EMBL/GenBank/DDBJ whole genome shotgun (WGS) entry which is preliminary data.</text>
</comment>
<reference evidence="1" key="1">
    <citation type="submission" date="2021-06" db="EMBL/GenBank/DDBJ databases">
        <authorList>
            <person name="Hodson N. C."/>
            <person name="Mongue J. A."/>
            <person name="Jaron S. K."/>
        </authorList>
    </citation>
    <scope>NUCLEOTIDE SEQUENCE</scope>
</reference>
<dbReference type="EMBL" id="CAJVCH010571165">
    <property type="protein sequence ID" value="CAG7836803.1"/>
    <property type="molecule type" value="Genomic_DNA"/>
</dbReference>
<keyword evidence="2" id="KW-1185">Reference proteome</keyword>
<gene>
    <name evidence="1" type="ORF">AFUS01_LOCUS46001</name>
</gene>